<gene>
    <name evidence="1" type="ORF">SAMN02583745_00278</name>
</gene>
<dbReference type="InterPro" id="IPR023381">
    <property type="entry name" value="YP001051499.1-like_dom_sf"/>
</dbReference>
<dbReference type="AlphaFoldDB" id="A0A1H9YNW7"/>
<protein>
    <recommendedName>
        <fullName evidence="3">DUF416 domain-containing protein</fullName>
    </recommendedName>
</protein>
<dbReference type="Gene3D" id="1.20.1590.10">
    <property type="entry name" value="YP_001051499.1 domain like"/>
    <property type="match status" value="1"/>
</dbReference>
<dbReference type="EMBL" id="FOHV01000002">
    <property type="protein sequence ID" value="SES70827.1"/>
    <property type="molecule type" value="Genomic_DNA"/>
</dbReference>
<evidence type="ECO:0000313" key="2">
    <source>
        <dbReference type="Proteomes" id="UP000242642"/>
    </source>
</evidence>
<reference evidence="2" key="1">
    <citation type="submission" date="2016-10" db="EMBL/GenBank/DDBJ databases">
        <authorList>
            <person name="Varghese N."/>
            <person name="Submissions S."/>
        </authorList>
    </citation>
    <scope>NUCLEOTIDE SEQUENCE [LARGE SCALE GENOMIC DNA]</scope>
    <source>
        <strain evidence="2">DSM 18579</strain>
    </source>
</reference>
<accession>A0A1H9YNW7</accession>
<dbReference type="STRING" id="1123402.SAMN02583745_00278"/>
<dbReference type="Proteomes" id="UP000242642">
    <property type="component" value="Unassembled WGS sequence"/>
</dbReference>
<dbReference type="RefSeq" id="WP_093317054.1">
    <property type="nucleotide sequence ID" value="NZ_FOHV01000002.1"/>
</dbReference>
<dbReference type="InterPro" id="IPR007338">
    <property type="entry name" value="DUF416"/>
</dbReference>
<name>A0A1H9YNW7_9GAMM</name>
<sequence>MLKNPLQLRLKKLSEPQLQLFMLSLCERMAINFEFFALHTENKIAKDQYRNILNILWESLIVKNAQINYDKQLEKLEEIIPKQSDYDFYAVHPAIDACQALSEALHAKLTETWLDYALSISEISVQTVANVYLTEHNLEIDSIEVNNIESVKDEWDAQWEIFRVILEEPYSINLVKSLKKELFEIGESNIGLFLNKN</sequence>
<evidence type="ECO:0008006" key="3">
    <source>
        <dbReference type="Google" id="ProtNLM"/>
    </source>
</evidence>
<dbReference type="OrthoDB" id="9204516at2"/>
<dbReference type="Pfam" id="PF04222">
    <property type="entry name" value="DUF416"/>
    <property type="match status" value="1"/>
</dbReference>
<keyword evidence="2" id="KW-1185">Reference proteome</keyword>
<evidence type="ECO:0000313" key="1">
    <source>
        <dbReference type="EMBL" id="SES70827.1"/>
    </source>
</evidence>
<proteinExistence type="predicted"/>
<organism evidence="1 2">
    <name type="scientific">Thorsellia anophelis DSM 18579</name>
    <dbReference type="NCBI Taxonomy" id="1123402"/>
    <lineage>
        <taxon>Bacteria</taxon>
        <taxon>Pseudomonadati</taxon>
        <taxon>Pseudomonadota</taxon>
        <taxon>Gammaproteobacteria</taxon>
        <taxon>Enterobacterales</taxon>
        <taxon>Thorselliaceae</taxon>
        <taxon>Thorsellia</taxon>
    </lineage>
</organism>